<feature type="chain" id="PRO_5045799854" description="DUF1795 domain-containing protein" evidence="1">
    <location>
        <begin position="25"/>
        <end position="177"/>
    </location>
</feature>
<evidence type="ECO:0000313" key="2">
    <source>
        <dbReference type="EMBL" id="MBE7369400.1"/>
    </source>
</evidence>
<name>A0ABR9S785_9BURK</name>
<sequence length="177" mass="18799">MNAMARFLPVAVLALQLATTPAYAQPHGGVDLPGWRTYSAKAMGFEARLPAGWRVRQASGTGPETVSFDEAAPSGGAGLSVQFWVQRNANPTGLPIATWYAEQVRAMKSSLPAPATTSLGGRTAVRREATAGGSTHFSYYVALNATDIFQVTLRRPASQQGLDKTSGSILSTLRFLE</sequence>
<feature type="signal peptide" evidence="1">
    <location>
        <begin position="1"/>
        <end position="24"/>
    </location>
</feature>
<evidence type="ECO:0000313" key="3">
    <source>
        <dbReference type="Proteomes" id="UP000806285"/>
    </source>
</evidence>
<organism evidence="2 3">
    <name type="scientific">Ramlibacter pallidus</name>
    <dbReference type="NCBI Taxonomy" id="2780087"/>
    <lineage>
        <taxon>Bacteria</taxon>
        <taxon>Pseudomonadati</taxon>
        <taxon>Pseudomonadota</taxon>
        <taxon>Betaproteobacteria</taxon>
        <taxon>Burkholderiales</taxon>
        <taxon>Comamonadaceae</taxon>
        <taxon>Ramlibacter</taxon>
    </lineage>
</organism>
<evidence type="ECO:0008006" key="4">
    <source>
        <dbReference type="Google" id="ProtNLM"/>
    </source>
</evidence>
<reference evidence="2 3" key="1">
    <citation type="submission" date="2020-10" db="EMBL/GenBank/DDBJ databases">
        <title>Ramlibacter sp. HM2 16S ribosomal RNA gene Genome sequencing and assembly.</title>
        <authorList>
            <person name="Kang M."/>
        </authorList>
    </citation>
    <scope>NUCLEOTIDE SEQUENCE [LARGE SCALE GENOMIC DNA]</scope>
    <source>
        <strain evidence="2 3">HM2</strain>
    </source>
</reference>
<dbReference type="Proteomes" id="UP000806285">
    <property type="component" value="Unassembled WGS sequence"/>
</dbReference>
<dbReference type="RefSeq" id="WP_193678030.1">
    <property type="nucleotide sequence ID" value="NZ_JADDIV010000005.1"/>
</dbReference>
<evidence type="ECO:0000256" key="1">
    <source>
        <dbReference type="SAM" id="SignalP"/>
    </source>
</evidence>
<keyword evidence="3" id="KW-1185">Reference proteome</keyword>
<protein>
    <recommendedName>
        <fullName evidence="4">DUF1795 domain-containing protein</fullName>
    </recommendedName>
</protein>
<gene>
    <name evidence="2" type="ORF">IM787_17680</name>
</gene>
<accession>A0ABR9S785</accession>
<keyword evidence="1" id="KW-0732">Signal</keyword>
<dbReference type="EMBL" id="JADDIV010000005">
    <property type="protein sequence ID" value="MBE7369400.1"/>
    <property type="molecule type" value="Genomic_DNA"/>
</dbReference>
<comment type="caution">
    <text evidence="2">The sequence shown here is derived from an EMBL/GenBank/DDBJ whole genome shotgun (WGS) entry which is preliminary data.</text>
</comment>
<proteinExistence type="predicted"/>